<reference evidence="3" key="1">
    <citation type="submission" date="2011-03" db="EMBL/GenBank/DDBJ databases">
        <title>Draft genome sequence of Brevundimonas diminuta.</title>
        <authorList>
            <person name="Brown P.J.B."/>
            <person name="Buechlein A."/>
            <person name="Hemmerich C."/>
            <person name="Brun Y.V."/>
        </authorList>
    </citation>
    <scope>NUCLEOTIDE SEQUENCE [LARGE SCALE GENOMIC DNA]</scope>
    <source>
        <strain evidence="3">C19</strain>
    </source>
</reference>
<proteinExistence type="predicted"/>
<dbReference type="OrthoDB" id="7510753at2"/>
<evidence type="ECO:0000313" key="2">
    <source>
        <dbReference type="EMBL" id="EGF93106.1"/>
    </source>
</evidence>
<keyword evidence="1" id="KW-0472">Membrane</keyword>
<name>F4QJC3_9CAUL</name>
<keyword evidence="1" id="KW-0812">Transmembrane</keyword>
<dbReference type="Proteomes" id="UP000006512">
    <property type="component" value="Unassembled WGS sequence"/>
</dbReference>
<dbReference type="EMBL" id="GL883077">
    <property type="protein sequence ID" value="EGF93106.1"/>
    <property type="molecule type" value="Genomic_DNA"/>
</dbReference>
<evidence type="ECO:0000313" key="3">
    <source>
        <dbReference type="Proteomes" id="UP000006512"/>
    </source>
</evidence>
<sequence length="113" mass="12279">MSKLEIAIFWTLGFAGALTMVVGKLGMLLFGLGSAPPEDPAQAAHWHRKRRWLAISEMSALPAFATIGVTATIYWNLPAITSVLISMVLGALGFGFLLNAVRYFAKRKIGEIE</sequence>
<dbReference type="STRING" id="715226.ABI_15460"/>
<accession>F4QJC3</accession>
<protein>
    <submittedName>
        <fullName evidence="2">Putative membrane protein</fullName>
    </submittedName>
</protein>
<feature type="transmembrane region" description="Helical" evidence="1">
    <location>
        <begin position="83"/>
        <end position="105"/>
    </location>
</feature>
<dbReference type="HOGENOM" id="CLU_2128320_0_0_5"/>
<feature type="transmembrane region" description="Helical" evidence="1">
    <location>
        <begin position="6"/>
        <end position="32"/>
    </location>
</feature>
<feature type="transmembrane region" description="Helical" evidence="1">
    <location>
        <begin position="52"/>
        <end position="77"/>
    </location>
</feature>
<gene>
    <name evidence="2" type="ORF">ABI_15460</name>
</gene>
<organism evidence="2 3">
    <name type="scientific">Asticcacaulis biprosthecium C19</name>
    <dbReference type="NCBI Taxonomy" id="715226"/>
    <lineage>
        <taxon>Bacteria</taxon>
        <taxon>Pseudomonadati</taxon>
        <taxon>Pseudomonadota</taxon>
        <taxon>Alphaproteobacteria</taxon>
        <taxon>Caulobacterales</taxon>
        <taxon>Caulobacteraceae</taxon>
        <taxon>Asticcacaulis</taxon>
    </lineage>
</organism>
<dbReference type="eggNOG" id="ENOG5031CEZ">
    <property type="taxonomic scope" value="Bacteria"/>
</dbReference>
<keyword evidence="3" id="KW-1185">Reference proteome</keyword>
<keyword evidence="1" id="KW-1133">Transmembrane helix</keyword>
<evidence type="ECO:0000256" key="1">
    <source>
        <dbReference type="SAM" id="Phobius"/>
    </source>
</evidence>
<dbReference type="AlphaFoldDB" id="F4QJC3"/>